<dbReference type="Pfam" id="PF07324">
    <property type="entry name" value="DGCR6"/>
    <property type="match status" value="1"/>
</dbReference>
<dbReference type="AlphaFoldDB" id="A0A8T3DY70"/>
<reference evidence="2" key="1">
    <citation type="submission" date="2021-01" db="EMBL/GenBank/DDBJ databases">
        <authorList>
            <person name="Zahm M."/>
            <person name="Roques C."/>
            <person name="Cabau C."/>
            <person name="Klopp C."/>
            <person name="Donnadieu C."/>
            <person name="Jouanno E."/>
            <person name="Lampietro C."/>
            <person name="Louis A."/>
            <person name="Herpin A."/>
            <person name="Echchiki A."/>
            <person name="Berthelot C."/>
            <person name="Parey E."/>
            <person name="Roest-Crollius H."/>
            <person name="Braasch I."/>
            <person name="Postlethwait J."/>
            <person name="Bobe J."/>
            <person name="Montfort J."/>
            <person name="Bouchez O."/>
            <person name="Begum T."/>
            <person name="Mejri S."/>
            <person name="Adams A."/>
            <person name="Chen W.-J."/>
            <person name="Guiguen Y."/>
        </authorList>
    </citation>
    <scope>NUCLEOTIDE SEQUENCE</scope>
    <source>
        <tissue evidence="2">Blood</tissue>
    </source>
</reference>
<evidence type="ECO:0000256" key="1">
    <source>
        <dbReference type="ARBA" id="ARBA00005939"/>
    </source>
</evidence>
<sequence>MTSGDEQDKGRFSSFYANNIRPLCDQMEGYAGAYDEQTDSTKQQERHYYLLSELQTLVKDLPCSFQQRLSYTTLSDLALVLIDGTVYEIVQGLLDIQHLTERNLYNQRQKLHGEHRALKQELVRKHKEALQTCKTHNLAVLRMNQQGETEALEQRIREEQRMMDEKIVVEMDQKVVDQQNTLEKAGVPGFYITTNPQELTMQMNLLELILKLQQKETQSKPEERFSAVSSEALRNIIHLENKGDLDDGFIVSTYLTLPILVLTIPRWVAAVVALRASSKLEP</sequence>
<proteinExistence type="inferred from homology"/>
<gene>
    <name evidence="2" type="ORF">AGOR_G00054560</name>
</gene>
<name>A0A8T3DY70_9TELE</name>
<dbReference type="PANTHER" id="PTHR13054:SF2">
    <property type="entry name" value="PROTEIN DGCR6"/>
    <property type="match status" value="1"/>
</dbReference>
<protein>
    <submittedName>
        <fullName evidence="2">Uncharacterized protein</fullName>
    </submittedName>
</protein>
<dbReference type="PANTHER" id="PTHR13054">
    <property type="entry name" value="DIGEORGE SYNDROME CRITICAL REGION 6 DGCR6 FAMILY MEMBER"/>
    <property type="match status" value="1"/>
</dbReference>
<dbReference type="EMBL" id="JAERUA010000004">
    <property type="protein sequence ID" value="KAI1900896.1"/>
    <property type="molecule type" value="Genomic_DNA"/>
</dbReference>
<organism evidence="2 3">
    <name type="scientific">Albula goreensis</name>
    <dbReference type="NCBI Taxonomy" id="1534307"/>
    <lineage>
        <taxon>Eukaryota</taxon>
        <taxon>Metazoa</taxon>
        <taxon>Chordata</taxon>
        <taxon>Craniata</taxon>
        <taxon>Vertebrata</taxon>
        <taxon>Euteleostomi</taxon>
        <taxon>Actinopterygii</taxon>
        <taxon>Neopterygii</taxon>
        <taxon>Teleostei</taxon>
        <taxon>Albuliformes</taxon>
        <taxon>Albulidae</taxon>
        <taxon>Albula</taxon>
    </lineage>
</organism>
<keyword evidence="3" id="KW-1185">Reference proteome</keyword>
<dbReference type="OrthoDB" id="21617at2759"/>
<evidence type="ECO:0000313" key="3">
    <source>
        <dbReference type="Proteomes" id="UP000829720"/>
    </source>
</evidence>
<comment type="caution">
    <text evidence="2">The sequence shown here is derived from an EMBL/GenBank/DDBJ whole genome shotgun (WGS) entry which is preliminary data.</text>
</comment>
<dbReference type="Proteomes" id="UP000829720">
    <property type="component" value="Unassembled WGS sequence"/>
</dbReference>
<accession>A0A8T3DY70</accession>
<comment type="similarity">
    <text evidence="1">Belongs to the gonadal family.</text>
</comment>
<dbReference type="InterPro" id="IPR010849">
    <property type="entry name" value="Gonadal"/>
</dbReference>
<evidence type="ECO:0000313" key="2">
    <source>
        <dbReference type="EMBL" id="KAI1900896.1"/>
    </source>
</evidence>